<accession>A0A5D3IL87</accession>
<evidence type="ECO:0000313" key="1">
    <source>
        <dbReference type="EMBL" id="TYK95197.1"/>
    </source>
</evidence>
<gene>
    <name evidence="1" type="ORF">E0F67_04865</name>
</gene>
<comment type="caution">
    <text evidence="1">The sequence shown here is derived from an EMBL/GenBank/DDBJ whole genome shotgun (WGS) entry which is preliminary data.</text>
</comment>
<dbReference type="OMA" id="NRLQDMP"/>
<reference evidence="1 2" key="1">
    <citation type="submission" date="2019-02" db="EMBL/GenBank/DDBJ databases">
        <title>Novel genomic isolates of S. pyogenes and S. dysgalactiae subsp. equisimilis associated to necrotising fasciitis (NSTI).</title>
        <authorList>
            <person name="Barrantes I."/>
        </authorList>
    </citation>
    <scope>NUCLEOTIDE SEQUENCE [LARGE SCALE GENOMIC DNA]</scope>
    <source>
        <strain evidence="1 2">SPY5003</strain>
    </source>
</reference>
<name>A0A5D3IL87_STRPY</name>
<protein>
    <submittedName>
        <fullName evidence="1">Uncharacterized protein</fullName>
    </submittedName>
</protein>
<proteinExistence type="predicted"/>
<sequence>MTFFFIRPPFSITFKQDYLITLRKRLQDMPHFNLEHSSNNDYHPLIGSQKLNSQNEFPLAWLLGKLKSHTTARPSV</sequence>
<dbReference type="EMBL" id="SJLI01000002">
    <property type="protein sequence ID" value="TYK95197.1"/>
    <property type="molecule type" value="Genomic_DNA"/>
</dbReference>
<dbReference type="Proteomes" id="UP000325300">
    <property type="component" value="Unassembled WGS sequence"/>
</dbReference>
<organism evidence="1 2">
    <name type="scientific">Streptococcus pyogenes</name>
    <dbReference type="NCBI Taxonomy" id="1314"/>
    <lineage>
        <taxon>Bacteria</taxon>
        <taxon>Bacillati</taxon>
        <taxon>Bacillota</taxon>
        <taxon>Bacilli</taxon>
        <taxon>Lactobacillales</taxon>
        <taxon>Streptococcaceae</taxon>
        <taxon>Streptococcus</taxon>
    </lineage>
</organism>
<dbReference type="AlphaFoldDB" id="A0A5D3IL87"/>
<evidence type="ECO:0000313" key="2">
    <source>
        <dbReference type="Proteomes" id="UP000325300"/>
    </source>
</evidence>